<keyword evidence="10" id="KW-1185">Reference proteome</keyword>
<protein>
    <submittedName>
        <fullName evidence="9">Uncharacterized protein</fullName>
    </submittedName>
</protein>
<evidence type="ECO:0000256" key="6">
    <source>
        <dbReference type="ARBA" id="ARBA00023242"/>
    </source>
</evidence>
<accession>A0AAD8QPE8</accession>
<sequence length="316" mass="34634">MGRPPCCDGNGLKKGPWTTEEDQKLTDYIDKQGRGSWRQLPKLAGLNRCGKSCRLRWTNYLRPDIKRGKFSHEEEQTILRLHSILGNKWATITKHLPGRTDNEIKNFWNTHLRKKLVQMGCDPTTHQPRDDLLAALPQLIALANLGRLVDDHTARQLQDYAVQAAKLNYLKSLLQSAATIATSPSSSGSINTITTDLQWMGLLSASQSSSLSPLPSPRTMEGTDYQGLVTGQLPDIHIPGTGSSFVQQPITNGSIQNLGYIANSGEGENSFPALSDFSISNLVGACSTSGCDAEGNSAQLPIWSDSYFDQFMTELA</sequence>
<feature type="domain" description="Myb-like" evidence="7">
    <location>
        <begin position="9"/>
        <end position="61"/>
    </location>
</feature>
<dbReference type="FunFam" id="1.10.10.60:FF:000001">
    <property type="entry name" value="MYB-related transcription factor"/>
    <property type="match status" value="1"/>
</dbReference>
<dbReference type="InterPro" id="IPR001005">
    <property type="entry name" value="SANT/Myb"/>
</dbReference>
<dbReference type="GO" id="GO:0000976">
    <property type="term" value="F:transcription cis-regulatory region binding"/>
    <property type="evidence" value="ECO:0007669"/>
    <property type="project" value="UniProtKB-ARBA"/>
</dbReference>
<dbReference type="Proteomes" id="UP001231189">
    <property type="component" value="Unassembled WGS sequence"/>
</dbReference>
<feature type="domain" description="HTH myb-type" evidence="8">
    <location>
        <begin position="9"/>
        <end position="61"/>
    </location>
</feature>
<dbReference type="CDD" id="cd00167">
    <property type="entry name" value="SANT"/>
    <property type="match status" value="2"/>
</dbReference>
<evidence type="ECO:0000259" key="7">
    <source>
        <dbReference type="PROSITE" id="PS50090"/>
    </source>
</evidence>
<dbReference type="Pfam" id="PF00249">
    <property type="entry name" value="Myb_DNA-binding"/>
    <property type="match status" value="2"/>
</dbReference>
<keyword evidence="5" id="KW-0804">Transcription</keyword>
<reference evidence="9" key="1">
    <citation type="submission" date="2023-07" db="EMBL/GenBank/DDBJ databases">
        <title>A chromosome-level genome assembly of Lolium multiflorum.</title>
        <authorList>
            <person name="Chen Y."/>
            <person name="Copetti D."/>
            <person name="Kolliker R."/>
            <person name="Studer B."/>
        </authorList>
    </citation>
    <scope>NUCLEOTIDE SEQUENCE</scope>
    <source>
        <strain evidence="9">02402/16</strain>
        <tissue evidence="9">Leaf</tissue>
    </source>
</reference>
<dbReference type="PANTHER" id="PTHR47994">
    <property type="entry name" value="F14D16.11-RELATED"/>
    <property type="match status" value="1"/>
</dbReference>
<evidence type="ECO:0000313" key="9">
    <source>
        <dbReference type="EMBL" id="KAK1605694.1"/>
    </source>
</evidence>
<dbReference type="PANTHER" id="PTHR47994:SF5">
    <property type="entry name" value="F14D16.11-RELATED"/>
    <property type="match status" value="1"/>
</dbReference>
<dbReference type="SMART" id="SM00717">
    <property type="entry name" value="SANT"/>
    <property type="match status" value="2"/>
</dbReference>
<dbReference type="FunFam" id="1.10.10.60:FF:000394">
    <property type="entry name" value="MYB transcription factor"/>
    <property type="match status" value="1"/>
</dbReference>
<gene>
    <name evidence="9" type="ORF">QYE76_029367</name>
</gene>
<evidence type="ECO:0000256" key="1">
    <source>
        <dbReference type="ARBA" id="ARBA00004123"/>
    </source>
</evidence>
<keyword evidence="6" id="KW-0539">Nucleus</keyword>
<dbReference type="AlphaFoldDB" id="A0AAD8QPE8"/>
<dbReference type="Gene3D" id="1.10.10.60">
    <property type="entry name" value="Homeodomain-like"/>
    <property type="match status" value="2"/>
</dbReference>
<evidence type="ECO:0000256" key="5">
    <source>
        <dbReference type="ARBA" id="ARBA00023163"/>
    </source>
</evidence>
<dbReference type="PROSITE" id="PS50090">
    <property type="entry name" value="MYB_LIKE"/>
    <property type="match status" value="2"/>
</dbReference>
<evidence type="ECO:0000259" key="8">
    <source>
        <dbReference type="PROSITE" id="PS51294"/>
    </source>
</evidence>
<dbReference type="PROSITE" id="PS51294">
    <property type="entry name" value="HTH_MYB"/>
    <property type="match status" value="2"/>
</dbReference>
<keyword evidence="3" id="KW-0805">Transcription regulation</keyword>
<evidence type="ECO:0000313" key="10">
    <source>
        <dbReference type="Proteomes" id="UP001231189"/>
    </source>
</evidence>
<organism evidence="9 10">
    <name type="scientific">Lolium multiflorum</name>
    <name type="common">Italian ryegrass</name>
    <name type="synonym">Lolium perenne subsp. multiflorum</name>
    <dbReference type="NCBI Taxonomy" id="4521"/>
    <lineage>
        <taxon>Eukaryota</taxon>
        <taxon>Viridiplantae</taxon>
        <taxon>Streptophyta</taxon>
        <taxon>Embryophyta</taxon>
        <taxon>Tracheophyta</taxon>
        <taxon>Spermatophyta</taxon>
        <taxon>Magnoliopsida</taxon>
        <taxon>Liliopsida</taxon>
        <taxon>Poales</taxon>
        <taxon>Poaceae</taxon>
        <taxon>BOP clade</taxon>
        <taxon>Pooideae</taxon>
        <taxon>Poodae</taxon>
        <taxon>Poeae</taxon>
        <taxon>Poeae Chloroplast Group 2 (Poeae type)</taxon>
        <taxon>Loliodinae</taxon>
        <taxon>Loliinae</taxon>
        <taxon>Lolium</taxon>
    </lineage>
</organism>
<dbReference type="GO" id="GO:0051707">
    <property type="term" value="P:response to other organism"/>
    <property type="evidence" value="ECO:0007669"/>
    <property type="project" value="UniProtKB-ARBA"/>
</dbReference>
<feature type="domain" description="Myb-like" evidence="7">
    <location>
        <begin position="62"/>
        <end position="112"/>
    </location>
</feature>
<dbReference type="InterPro" id="IPR017930">
    <property type="entry name" value="Myb_dom"/>
</dbReference>
<keyword evidence="2" id="KW-0677">Repeat</keyword>
<evidence type="ECO:0000256" key="2">
    <source>
        <dbReference type="ARBA" id="ARBA00022737"/>
    </source>
</evidence>
<dbReference type="SUPFAM" id="SSF46689">
    <property type="entry name" value="Homeodomain-like"/>
    <property type="match status" value="1"/>
</dbReference>
<dbReference type="InterPro" id="IPR015495">
    <property type="entry name" value="Myb_TF_plants"/>
</dbReference>
<name>A0AAD8QPE8_LOLMU</name>
<evidence type="ECO:0000256" key="3">
    <source>
        <dbReference type="ARBA" id="ARBA00023015"/>
    </source>
</evidence>
<dbReference type="GO" id="GO:0005634">
    <property type="term" value="C:nucleus"/>
    <property type="evidence" value="ECO:0007669"/>
    <property type="project" value="UniProtKB-SubCell"/>
</dbReference>
<evidence type="ECO:0000256" key="4">
    <source>
        <dbReference type="ARBA" id="ARBA00023125"/>
    </source>
</evidence>
<proteinExistence type="predicted"/>
<comment type="caution">
    <text evidence="9">The sequence shown here is derived from an EMBL/GenBank/DDBJ whole genome shotgun (WGS) entry which is preliminary data.</text>
</comment>
<dbReference type="InterPro" id="IPR009057">
    <property type="entry name" value="Homeodomain-like_sf"/>
</dbReference>
<keyword evidence="4" id="KW-0238">DNA-binding</keyword>
<comment type="subcellular location">
    <subcellularLocation>
        <location evidence="1">Nucleus</location>
    </subcellularLocation>
</comment>
<dbReference type="GO" id="GO:0080090">
    <property type="term" value="P:regulation of primary metabolic process"/>
    <property type="evidence" value="ECO:0007669"/>
    <property type="project" value="UniProtKB-ARBA"/>
</dbReference>
<feature type="domain" description="HTH myb-type" evidence="8">
    <location>
        <begin position="62"/>
        <end position="116"/>
    </location>
</feature>
<dbReference type="EMBL" id="JAUUTY010000007">
    <property type="protein sequence ID" value="KAK1605694.1"/>
    <property type="molecule type" value="Genomic_DNA"/>
</dbReference>